<protein>
    <recommendedName>
        <fullName evidence="3">F-box domain-containing protein</fullName>
    </recommendedName>
</protein>
<organism evidence="2">
    <name type="scientific">Psilocybe cubensis</name>
    <name type="common">Psychedelic mushroom</name>
    <name type="synonym">Stropharia cubensis</name>
    <dbReference type="NCBI Taxonomy" id="181762"/>
    <lineage>
        <taxon>Eukaryota</taxon>
        <taxon>Fungi</taxon>
        <taxon>Dikarya</taxon>
        <taxon>Basidiomycota</taxon>
        <taxon>Agaricomycotina</taxon>
        <taxon>Agaricomycetes</taxon>
        <taxon>Agaricomycetidae</taxon>
        <taxon>Agaricales</taxon>
        <taxon>Agaricineae</taxon>
        <taxon>Strophariaceae</taxon>
        <taxon>Psilocybe</taxon>
    </lineage>
</organism>
<sequence length="460" mass="51742">MEHADSGLDIVANPVDSGASRSPISQLDQDVMWRIFSMNANMNNDDEFRIYSNDKLKNKNNRALYTTWHSSQVCRFWRRPLLNAPTLWAQLIDLDGLSSVDDLMKEEIVRRSGLCPLAIAGHVFAIFPKEKDFFISIIRNNWARIRSLKVSISQSNKIPGDVWDVLSEPAQTLEHFRIRASNGLNPSNNNGIISNVFANYSPFLKSFRSWKINFNFGSGDDEADEPPTQSTIILATKVLSRYSQSFFENNPVTTFQYAITHTTITIAEYRSKTPMYRIFVGCGDPGQLPLLFTLFEAYSSCDFSHVETLLFDIDIFPSQTINADVLKILFKFNSVKSLLFSKPGTIPALYSLVREYTDTTRSSEAIQFSLFPSLTAIKAIGAYNFVSQTKKVSPALLLLQETLAKFVIWRRDYGIEVPVEVIDISDLGDAAKVEIFNSISGIKVICKASPDEAEGAKNEL</sequence>
<gene>
    <name evidence="2" type="ORF">JR316_004276</name>
</gene>
<accession>A0A8H8CMB2</accession>
<comment type="caution">
    <text evidence="2">The sequence shown here is derived from an EMBL/GenBank/DDBJ whole genome shotgun (WGS) entry which is preliminary data.</text>
</comment>
<dbReference type="EMBL" id="JAFIQS010000004">
    <property type="protein sequence ID" value="KAG5169894.1"/>
    <property type="molecule type" value="Genomic_DNA"/>
</dbReference>
<evidence type="ECO:0000313" key="2">
    <source>
        <dbReference type="EMBL" id="KAG5169894.1"/>
    </source>
</evidence>
<dbReference type="AlphaFoldDB" id="A0A8H8CMB2"/>
<name>A0A8H8CMB2_PSICU</name>
<reference evidence="2" key="1">
    <citation type="submission" date="2021-02" db="EMBL/GenBank/DDBJ databases">
        <title>Psilocybe cubensis genome.</title>
        <authorList>
            <person name="Mckernan K.J."/>
            <person name="Crawford S."/>
            <person name="Trippe A."/>
            <person name="Kane L.T."/>
            <person name="Mclaughlin S."/>
        </authorList>
    </citation>
    <scope>NUCLEOTIDE SEQUENCE [LARGE SCALE GENOMIC DNA]</scope>
    <source>
        <strain evidence="2">MGC-MH-2018</strain>
    </source>
</reference>
<evidence type="ECO:0008006" key="3">
    <source>
        <dbReference type="Google" id="ProtNLM"/>
    </source>
</evidence>
<evidence type="ECO:0000256" key="1">
    <source>
        <dbReference type="SAM" id="MobiDB-lite"/>
    </source>
</evidence>
<dbReference type="OrthoDB" id="2934649at2759"/>
<proteinExistence type="predicted"/>
<feature type="region of interest" description="Disordered" evidence="1">
    <location>
        <begin position="1"/>
        <end position="23"/>
    </location>
</feature>